<dbReference type="EMBL" id="SRLO01000296">
    <property type="protein sequence ID" value="TNN62320.1"/>
    <property type="molecule type" value="Genomic_DNA"/>
</dbReference>
<evidence type="ECO:0000313" key="1">
    <source>
        <dbReference type="EMBL" id="TNN62320.1"/>
    </source>
</evidence>
<accession>A0A4Z2H9Z0</accession>
<dbReference type="AlphaFoldDB" id="A0A4Z2H9Z0"/>
<evidence type="ECO:0000313" key="2">
    <source>
        <dbReference type="Proteomes" id="UP000314294"/>
    </source>
</evidence>
<organism evidence="1 2">
    <name type="scientific">Liparis tanakae</name>
    <name type="common">Tanaka's snailfish</name>
    <dbReference type="NCBI Taxonomy" id="230148"/>
    <lineage>
        <taxon>Eukaryota</taxon>
        <taxon>Metazoa</taxon>
        <taxon>Chordata</taxon>
        <taxon>Craniata</taxon>
        <taxon>Vertebrata</taxon>
        <taxon>Euteleostomi</taxon>
        <taxon>Actinopterygii</taxon>
        <taxon>Neopterygii</taxon>
        <taxon>Teleostei</taxon>
        <taxon>Neoteleostei</taxon>
        <taxon>Acanthomorphata</taxon>
        <taxon>Eupercaria</taxon>
        <taxon>Perciformes</taxon>
        <taxon>Cottioidei</taxon>
        <taxon>Cottales</taxon>
        <taxon>Liparidae</taxon>
        <taxon>Liparis</taxon>
    </lineage>
</organism>
<sequence>MQDIVTSPYAFCLQAQRRFKCTPLHWSQHSSLWHGRVLIGILESEANVCKQNKCSVTEISLLHSLREYGKQYPELSDAVLKPAPRLR</sequence>
<dbReference type="Proteomes" id="UP000314294">
    <property type="component" value="Unassembled WGS sequence"/>
</dbReference>
<comment type="caution">
    <text evidence="1">The sequence shown here is derived from an EMBL/GenBank/DDBJ whole genome shotgun (WGS) entry which is preliminary data.</text>
</comment>
<protein>
    <submittedName>
        <fullName evidence="1">Uncharacterized protein</fullName>
    </submittedName>
</protein>
<proteinExistence type="predicted"/>
<keyword evidence="2" id="KW-1185">Reference proteome</keyword>
<reference evidence="1 2" key="1">
    <citation type="submission" date="2019-03" db="EMBL/GenBank/DDBJ databases">
        <title>First draft genome of Liparis tanakae, snailfish: a comprehensive survey of snailfish specific genes.</title>
        <authorList>
            <person name="Kim W."/>
            <person name="Song I."/>
            <person name="Jeong J.-H."/>
            <person name="Kim D."/>
            <person name="Kim S."/>
            <person name="Ryu S."/>
            <person name="Song J.Y."/>
            <person name="Lee S.K."/>
        </authorList>
    </citation>
    <scope>NUCLEOTIDE SEQUENCE [LARGE SCALE GENOMIC DNA]</scope>
    <source>
        <tissue evidence="1">Muscle</tissue>
    </source>
</reference>
<gene>
    <name evidence="1" type="ORF">EYF80_027437</name>
</gene>
<name>A0A4Z2H9Z0_9TELE</name>